<dbReference type="EMBL" id="CP049989">
    <property type="protein sequence ID" value="QIM54268.1"/>
    <property type="molecule type" value="Genomic_DNA"/>
</dbReference>
<dbReference type="RefSeq" id="WP_166230075.1">
    <property type="nucleotide sequence ID" value="NZ_CP049989.1"/>
</dbReference>
<dbReference type="AlphaFoldDB" id="A0A6G8IMN0"/>
<name>A0A6G8IMN0_9BURK</name>
<dbReference type="NCBIfam" id="TIGR04123">
    <property type="entry name" value="P_estr_lig_assc"/>
    <property type="match status" value="1"/>
</dbReference>
<keyword evidence="2" id="KW-0255">Endonuclease</keyword>
<accession>A0A6G8IMN0</accession>
<dbReference type="GO" id="GO:0016874">
    <property type="term" value="F:ligase activity"/>
    <property type="evidence" value="ECO:0007669"/>
    <property type="project" value="UniProtKB-KW"/>
</dbReference>
<dbReference type="InterPro" id="IPR024173">
    <property type="entry name" value="Pesterase_MJ0037-like"/>
</dbReference>
<dbReference type="GO" id="GO:0016787">
    <property type="term" value="F:hydrolase activity"/>
    <property type="evidence" value="ECO:0007669"/>
    <property type="project" value="UniProtKB-KW"/>
</dbReference>
<dbReference type="EC" id="3.1.-.-" evidence="2"/>
<reference evidence="2 3" key="1">
    <citation type="submission" date="2020-03" db="EMBL/GenBank/DDBJ databases">
        <title>Hydrogenophaga sp. nov. isolated from cyanobacterial mat.</title>
        <authorList>
            <person name="Thorat V."/>
            <person name="Kirdat K."/>
            <person name="Tiwarekar B."/>
            <person name="Costa E.D."/>
            <person name="Yadav A."/>
        </authorList>
    </citation>
    <scope>NUCLEOTIDE SEQUENCE [LARGE SCALE GENOMIC DNA]</scope>
    <source>
        <strain evidence="2 3">BA0156</strain>
    </source>
</reference>
<keyword evidence="2" id="KW-0540">Nuclease</keyword>
<dbReference type="KEGG" id="hcz:G9Q37_19970"/>
<dbReference type="PANTHER" id="PTHR39323">
    <property type="entry name" value="BLR1149 PROTEIN"/>
    <property type="match status" value="1"/>
</dbReference>
<dbReference type="SUPFAM" id="SSF56300">
    <property type="entry name" value="Metallo-dependent phosphatases"/>
    <property type="match status" value="1"/>
</dbReference>
<dbReference type="Proteomes" id="UP000503162">
    <property type="component" value="Chromosome"/>
</dbReference>
<dbReference type="Pfam" id="PF00149">
    <property type="entry name" value="Metallophos"/>
    <property type="match status" value="1"/>
</dbReference>
<organism evidence="2 3">
    <name type="scientific">Hydrogenophaga crocea</name>
    <dbReference type="NCBI Taxonomy" id="2716225"/>
    <lineage>
        <taxon>Bacteria</taxon>
        <taxon>Pseudomonadati</taxon>
        <taxon>Pseudomonadota</taxon>
        <taxon>Betaproteobacteria</taxon>
        <taxon>Burkholderiales</taxon>
        <taxon>Comamonadaceae</taxon>
        <taxon>Hydrogenophaga</taxon>
    </lineage>
</organism>
<proteinExistence type="predicted"/>
<dbReference type="InterPro" id="IPR029052">
    <property type="entry name" value="Metallo-depent_PP-like"/>
</dbReference>
<evidence type="ECO:0000313" key="2">
    <source>
        <dbReference type="EMBL" id="QIM54268.1"/>
    </source>
</evidence>
<keyword evidence="2" id="KW-0378">Hydrolase</keyword>
<gene>
    <name evidence="2" type="primary">pdeM</name>
    <name evidence="2" type="ORF">G9Q37_19970</name>
</gene>
<keyword evidence="2" id="KW-0436">Ligase</keyword>
<protein>
    <submittedName>
        <fullName evidence="2">Ligase-associated DNA damage response endonuclease PdeM</fullName>
        <ecNumber evidence="2">3.1.-.-</ecNumber>
    </submittedName>
</protein>
<feature type="domain" description="Calcineurin-like phosphoesterase" evidence="1">
    <location>
        <begin position="30"/>
        <end position="118"/>
    </location>
</feature>
<dbReference type="GO" id="GO:0004519">
    <property type="term" value="F:endonuclease activity"/>
    <property type="evidence" value="ECO:0007669"/>
    <property type="project" value="UniProtKB-KW"/>
</dbReference>
<dbReference type="PANTHER" id="PTHR39323:SF1">
    <property type="entry name" value="BLR1149 PROTEIN"/>
    <property type="match status" value="1"/>
</dbReference>
<dbReference type="PIRSF" id="PIRSF000887">
    <property type="entry name" value="Pesterase_MJ0037"/>
    <property type="match status" value="1"/>
</dbReference>
<evidence type="ECO:0000313" key="3">
    <source>
        <dbReference type="Proteomes" id="UP000503162"/>
    </source>
</evidence>
<dbReference type="InterPro" id="IPR026336">
    <property type="entry name" value="PdeM-like"/>
</dbReference>
<dbReference type="InterPro" id="IPR004843">
    <property type="entry name" value="Calcineurin-like_PHP"/>
</dbReference>
<keyword evidence="3" id="KW-1185">Reference proteome</keyword>
<evidence type="ECO:0000259" key="1">
    <source>
        <dbReference type="Pfam" id="PF00149"/>
    </source>
</evidence>
<dbReference type="Gene3D" id="3.60.21.10">
    <property type="match status" value="1"/>
</dbReference>
<sequence length="221" mass="23754">MLDALDFSLAGETLRLHADRALSWPARRRLLVADVHLGKDDAFRAAGIALPAGGTRHDLDRLAALLAATGAQELWVLGDLLHGARPDARWRDDWLRFRAQHAQLHIALVEGNHDRSAARADLGIALHPGQVIDGPFVFRHAPEPPEPPAAAGGEPRLAVCGHVHPVVRVPGLRGRFPAFVRVDGQLVLPAFSAFTGGWLVERAQARYGCLGGHLLDMGPAG</sequence>